<dbReference type="EMBL" id="JAGMUV010000014">
    <property type="protein sequence ID" value="KAH7134245.1"/>
    <property type="molecule type" value="Genomic_DNA"/>
</dbReference>
<reference evidence="1" key="1">
    <citation type="journal article" date="2021" name="Nat. Commun.">
        <title>Genetic determinants of endophytism in the Arabidopsis root mycobiome.</title>
        <authorList>
            <person name="Mesny F."/>
            <person name="Miyauchi S."/>
            <person name="Thiergart T."/>
            <person name="Pickel B."/>
            <person name="Atanasova L."/>
            <person name="Karlsson M."/>
            <person name="Huettel B."/>
            <person name="Barry K.W."/>
            <person name="Haridas S."/>
            <person name="Chen C."/>
            <person name="Bauer D."/>
            <person name="Andreopoulos W."/>
            <person name="Pangilinan J."/>
            <person name="LaButti K."/>
            <person name="Riley R."/>
            <person name="Lipzen A."/>
            <person name="Clum A."/>
            <person name="Drula E."/>
            <person name="Henrissat B."/>
            <person name="Kohler A."/>
            <person name="Grigoriev I.V."/>
            <person name="Martin F.M."/>
            <person name="Hacquard S."/>
        </authorList>
    </citation>
    <scope>NUCLEOTIDE SEQUENCE</scope>
    <source>
        <strain evidence="1">MPI-CAGE-AT-0147</strain>
    </source>
</reference>
<sequence length="316" mass="36558">MAAKVSSRELREKYTAFYRGSEDGLLDTNFPWLGEVLEEVTLREQPTKGLDELEVFPTEVLHSILFALDLNTFEAFRCLNRRALEMVEMLPEYGVITTHAPNAYLGALAITAGSWTTFRRLYEKHDHKTGNIFPIFMKLEHGALFDYQSIVYAAARLHGSFDAMNRYVDEQSLKRSSQMHQWMVRATEAREGVEPEAELPRRPPLGPYDEGYSNPLRFVAITRTPWFDKSTRKAEWGVNCLGCRNTSLEDLNFTRKFTEATFEEHVKELGREKAVHFVQCGRIRLRYRMSFSKATPPPQTTQCQLEKLPALRWSFD</sequence>
<evidence type="ECO:0000313" key="1">
    <source>
        <dbReference type="EMBL" id="KAH7134245.1"/>
    </source>
</evidence>
<protein>
    <recommendedName>
        <fullName evidence="3">F-box domain-containing protein</fullName>
    </recommendedName>
</protein>
<dbReference type="Proteomes" id="UP000738349">
    <property type="component" value="Unassembled WGS sequence"/>
</dbReference>
<dbReference type="AlphaFoldDB" id="A0A9P9EA95"/>
<proteinExistence type="predicted"/>
<accession>A0A9P9EA95</accession>
<organism evidence="1 2">
    <name type="scientific">Dactylonectria macrodidyma</name>
    <dbReference type="NCBI Taxonomy" id="307937"/>
    <lineage>
        <taxon>Eukaryota</taxon>
        <taxon>Fungi</taxon>
        <taxon>Dikarya</taxon>
        <taxon>Ascomycota</taxon>
        <taxon>Pezizomycotina</taxon>
        <taxon>Sordariomycetes</taxon>
        <taxon>Hypocreomycetidae</taxon>
        <taxon>Hypocreales</taxon>
        <taxon>Nectriaceae</taxon>
        <taxon>Dactylonectria</taxon>
    </lineage>
</organism>
<comment type="caution">
    <text evidence="1">The sequence shown here is derived from an EMBL/GenBank/DDBJ whole genome shotgun (WGS) entry which is preliminary data.</text>
</comment>
<evidence type="ECO:0008006" key="3">
    <source>
        <dbReference type="Google" id="ProtNLM"/>
    </source>
</evidence>
<gene>
    <name evidence="1" type="ORF">EDB81DRAFT_949605</name>
</gene>
<name>A0A9P9EA95_9HYPO</name>
<dbReference type="OrthoDB" id="2687876at2759"/>
<keyword evidence="2" id="KW-1185">Reference proteome</keyword>
<evidence type="ECO:0000313" key="2">
    <source>
        <dbReference type="Proteomes" id="UP000738349"/>
    </source>
</evidence>